<dbReference type="SMART" id="SM00448">
    <property type="entry name" value="REC"/>
    <property type="match status" value="1"/>
</dbReference>
<organism evidence="3 4">
    <name type="scientific">Pontibacter actiniarum</name>
    <dbReference type="NCBI Taxonomy" id="323450"/>
    <lineage>
        <taxon>Bacteria</taxon>
        <taxon>Pseudomonadati</taxon>
        <taxon>Bacteroidota</taxon>
        <taxon>Cytophagia</taxon>
        <taxon>Cytophagales</taxon>
        <taxon>Hymenobacteraceae</taxon>
        <taxon>Pontibacter</taxon>
    </lineage>
</organism>
<protein>
    <submittedName>
        <fullName evidence="3">Response regulator</fullName>
    </submittedName>
</protein>
<evidence type="ECO:0000259" key="2">
    <source>
        <dbReference type="PROSITE" id="PS50110"/>
    </source>
</evidence>
<feature type="modified residue" description="4-aspartylphosphate" evidence="1">
    <location>
        <position position="63"/>
    </location>
</feature>
<dbReference type="Pfam" id="PF00072">
    <property type="entry name" value="Response_reg"/>
    <property type="match status" value="1"/>
</dbReference>
<dbReference type="GO" id="GO:0000160">
    <property type="term" value="P:phosphorelay signal transduction system"/>
    <property type="evidence" value="ECO:0007669"/>
    <property type="project" value="InterPro"/>
</dbReference>
<dbReference type="InterPro" id="IPR011006">
    <property type="entry name" value="CheY-like_superfamily"/>
</dbReference>
<evidence type="ECO:0000313" key="4">
    <source>
        <dbReference type="Proteomes" id="UP000266292"/>
    </source>
</evidence>
<dbReference type="AlphaFoldDB" id="A0A1X9YRS6"/>
<dbReference type="OrthoDB" id="1524091at2"/>
<dbReference type="PANTHER" id="PTHR44520:SF2">
    <property type="entry name" value="RESPONSE REGULATOR RCP1"/>
    <property type="match status" value="1"/>
</dbReference>
<sequence length="129" mass="14667">MYNKVYIVDDDEVSIFLTEAILEADQFATECKGFLDAKNALQTLLESATGQSQDSLPEVIFLDLNMPFMSGWDFLEALKPYESTLKGHCRIYILTSSVDEQERKRAHGTSLVAGFLQKPLEDEWLIQLK</sequence>
<reference evidence="4" key="1">
    <citation type="submission" date="2017-05" db="EMBL/GenBank/DDBJ databases">
        <authorList>
            <person name="Ray J."/>
            <person name="Price M."/>
            <person name="Deutschbauer A."/>
        </authorList>
    </citation>
    <scope>NUCLEOTIDE SEQUENCE [LARGE SCALE GENOMIC DNA]</scope>
    <source>
        <strain evidence="4">DSM 19842</strain>
    </source>
</reference>
<dbReference type="Proteomes" id="UP000266292">
    <property type="component" value="Chromosome"/>
</dbReference>
<keyword evidence="1" id="KW-0597">Phosphoprotein</keyword>
<dbReference type="PANTHER" id="PTHR44520">
    <property type="entry name" value="RESPONSE REGULATOR RCP1-RELATED"/>
    <property type="match status" value="1"/>
</dbReference>
<dbReference type="Gene3D" id="3.40.50.2300">
    <property type="match status" value="1"/>
</dbReference>
<dbReference type="STRING" id="709015.GCA_000472485_01823"/>
<proteinExistence type="predicted"/>
<dbReference type="SUPFAM" id="SSF52172">
    <property type="entry name" value="CheY-like"/>
    <property type="match status" value="1"/>
</dbReference>
<feature type="domain" description="Response regulatory" evidence="2">
    <location>
        <begin position="4"/>
        <end position="129"/>
    </location>
</feature>
<keyword evidence="4" id="KW-1185">Reference proteome</keyword>
<dbReference type="PROSITE" id="PS50110">
    <property type="entry name" value="RESPONSE_REGULATORY"/>
    <property type="match status" value="1"/>
</dbReference>
<accession>A0A1X9YRS6</accession>
<dbReference type="InterPro" id="IPR001789">
    <property type="entry name" value="Sig_transdc_resp-reg_receiver"/>
</dbReference>
<dbReference type="KEGG" id="pact:CA264_09060"/>
<dbReference type="EMBL" id="CP021235">
    <property type="protein sequence ID" value="ARS35575.1"/>
    <property type="molecule type" value="Genomic_DNA"/>
</dbReference>
<dbReference type="InterPro" id="IPR052893">
    <property type="entry name" value="TCS_response_regulator"/>
</dbReference>
<gene>
    <name evidence="3" type="ORF">CA264_09060</name>
</gene>
<name>A0A1X9YRS6_9BACT</name>
<evidence type="ECO:0000256" key="1">
    <source>
        <dbReference type="PROSITE-ProRule" id="PRU00169"/>
    </source>
</evidence>
<dbReference type="RefSeq" id="WP_025606507.1">
    <property type="nucleotide sequence ID" value="NZ_CP021235.1"/>
</dbReference>
<evidence type="ECO:0000313" key="3">
    <source>
        <dbReference type="EMBL" id="ARS35575.1"/>
    </source>
</evidence>